<dbReference type="AlphaFoldDB" id="A0AAE9CYS9"/>
<gene>
    <name evidence="2" type="ORF">L3Y34_007153</name>
</gene>
<dbReference type="Proteomes" id="UP000827892">
    <property type="component" value="Chromosome V"/>
</dbReference>
<organism evidence="2 3">
    <name type="scientific">Caenorhabditis briggsae</name>
    <dbReference type="NCBI Taxonomy" id="6238"/>
    <lineage>
        <taxon>Eukaryota</taxon>
        <taxon>Metazoa</taxon>
        <taxon>Ecdysozoa</taxon>
        <taxon>Nematoda</taxon>
        <taxon>Chromadorea</taxon>
        <taxon>Rhabditida</taxon>
        <taxon>Rhabditina</taxon>
        <taxon>Rhabditomorpha</taxon>
        <taxon>Rhabditoidea</taxon>
        <taxon>Rhabditidae</taxon>
        <taxon>Peloderinae</taxon>
        <taxon>Caenorhabditis</taxon>
    </lineage>
</organism>
<feature type="domain" description="ShKT" evidence="1">
    <location>
        <begin position="41"/>
        <end position="93"/>
    </location>
</feature>
<protein>
    <recommendedName>
        <fullName evidence="1">ShKT domain-containing protein</fullName>
    </recommendedName>
</protein>
<feature type="domain" description="ShKT" evidence="1">
    <location>
        <begin position="142"/>
        <end position="178"/>
    </location>
</feature>
<name>A0AAE9CYS9_CAEBR</name>
<dbReference type="InterPro" id="IPR003582">
    <property type="entry name" value="ShKT_dom"/>
</dbReference>
<sequence length="307" mass="31908">MIALLVFLISAASAEILGDLNCTTYVGDGTITFGYSPSATVCSNTISDASSPGNDVERPFNCYTTEGANTGAFSADMKKAALDSCPKSCGYCCQTSAYNCRNVNFPRLRCETITASQCTSATWRTIIAADCPSACGFCNDGGCVDGVMDCGNDISICNAVGMQDFVNQYCQRTCQRCGTTTAASTGTGTCTSFIADTSASCSAWATNGFCTNTFYTAAQRGLMGEIGEALGTDEGELWELIKGCGEALKTGGELNELIGMGGGTLGTAEEELAVLAGLNELLLLPSSSSSMFSSLDSSESSSFRIKF</sequence>
<evidence type="ECO:0000313" key="2">
    <source>
        <dbReference type="EMBL" id="ULT87783.1"/>
    </source>
</evidence>
<evidence type="ECO:0000259" key="1">
    <source>
        <dbReference type="SMART" id="SM00254"/>
    </source>
</evidence>
<feature type="domain" description="ShKT" evidence="1">
    <location>
        <begin position="189"/>
        <end position="218"/>
    </location>
</feature>
<dbReference type="EMBL" id="CP090895">
    <property type="protein sequence ID" value="ULT87783.1"/>
    <property type="molecule type" value="Genomic_DNA"/>
</dbReference>
<feature type="domain" description="ShKT" evidence="1">
    <location>
        <begin position="99"/>
        <end position="139"/>
    </location>
</feature>
<dbReference type="SMART" id="SM00254">
    <property type="entry name" value="ShKT"/>
    <property type="match status" value="4"/>
</dbReference>
<dbReference type="Pfam" id="PF01549">
    <property type="entry name" value="ShK"/>
    <property type="match status" value="4"/>
</dbReference>
<dbReference type="Gene3D" id="1.10.10.1940">
    <property type="match status" value="1"/>
</dbReference>
<proteinExistence type="predicted"/>
<dbReference type="PANTHER" id="PTHR21724:SF93">
    <property type="entry name" value="SHKT DOMAIN-CONTAINING PROTEIN"/>
    <property type="match status" value="1"/>
</dbReference>
<evidence type="ECO:0000313" key="3">
    <source>
        <dbReference type="Proteomes" id="UP000827892"/>
    </source>
</evidence>
<dbReference type="PANTHER" id="PTHR21724">
    <property type="entry name" value="SHKT DOMAIN-CONTAINING PROTEIN"/>
    <property type="match status" value="1"/>
</dbReference>
<accession>A0AAE9CYS9</accession>
<reference evidence="2 3" key="1">
    <citation type="submission" date="2022-02" db="EMBL/GenBank/DDBJ databases">
        <title>Chromosome-level reference genomes for two strains of Caenorhabditis briggsae: an improved platform for comparative genomics.</title>
        <authorList>
            <person name="Stevens L."/>
            <person name="Andersen E.C."/>
        </authorList>
    </citation>
    <scope>NUCLEOTIDE SEQUENCE [LARGE SCALE GENOMIC DNA]</scope>
    <source>
        <strain evidence="2">QX1410_ONT</strain>
        <tissue evidence="2">Whole-organism</tissue>
    </source>
</reference>